<protein>
    <submittedName>
        <fullName evidence="5">Phospholipid methyltransferase</fullName>
    </submittedName>
</protein>
<evidence type="ECO:0000256" key="2">
    <source>
        <dbReference type="ARBA" id="ARBA00022679"/>
    </source>
</evidence>
<dbReference type="InterPro" id="IPR001737">
    <property type="entry name" value="KsgA/Erm"/>
</dbReference>
<dbReference type="FunFam" id="3.40.50.150:FF:000346">
    <property type="entry name" value="Phospholipid N-methyltransferase"/>
    <property type="match status" value="1"/>
</dbReference>
<dbReference type="Pfam" id="PF00398">
    <property type="entry name" value="RrnaAD"/>
    <property type="match status" value="1"/>
</dbReference>
<dbReference type="GO" id="GO:0003723">
    <property type="term" value="F:RNA binding"/>
    <property type="evidence" value="ECO:0007669"/>
    <property type="project" value="UniProtKB-KW"/>
</dbReference>
<name>A0A2N7TUZ4_9GAMM</name>
<evidence type="ECO:0000256" key="1">
    <source>
        <dbReference type="ARBA" id="ARBA00022603"/>
    </source>
</evidence>
<keyword evidence="6" id="KW-1185">Reference proteome</keyword>
<reference evidence="5 6" key="1">
    <citation type="submission" date="2018-01" db="EMBL/GenBank/DDBJ databases">
        <title>Halomonas endophytica sp. nov., isolated from storage liquid in the stems of Populus euphratica.</title>
        <authorList>
            <person name="Chen C."/>
        </authorList>
    </citation>
    <scope>NUCLEOTIDE SEQUENCE [LARGE SCALE GENOMIC DNA]</scope>
    <source>
        <strain evidence="5 6">MC28</strain>
    </source>
</reference>
<keyword evidence="3" id="KW-0949">S-adenosyl-L-methionine</keyword>
<dbReference type="GO" id="GO:0000179">
    <property type="term" value="F:rRNA (adenine-N6,N6-)-dimethyltransferase activity"/>
    <property type="evidence" value="ECO:0007669"/>
    <property type="project" value="InterPro"/>
</dbReference>
<keyword evidence="2 5" id="KW-0808">Transferase</keyword>
<organism evidence="5 6">
    <name type="scientific">Billgrantia endophytica</name>
    <dbReference type="NCBI Taxonomy" id="2033802"/>
    <lineage>
        <taxon>Bacteria</taxon>
        <taxon>Pseudomonadati</taxon>
        <taxon>Pseudomonadota</taxon>
        <taxon>Gammaproteobacteria</taxon>
        <taxon>Oceanospirillales</taxon>
        <taxon>Halomonadaceae</taxon>
        <taxon>Billgrantia</taxon>
    </lineage>
</organism>
<dbReference type="Gene3D" id="3.40.50.150">
    <property type="entry name" value="Vaccinia Virus protein VP39"/>
    <property type="match status" value="1"/>
</dbReference>
<dbReference type="SUPFAM" id="SSF53335">
    <property type="entry name" value="S-adenosyl-L-methionine-dependent methyltransferases"/>
    <property type="match status" value="1"/>
</dbReference>
<keyword evidence="4" id="KW-0694">RNA-binding</keyword>
<evidence type="ECO:0000313" key="5">
    <source>
        <dbReference type="EMBL" id="PMR71997.1"/>
    </source>
</evidence>
<evidence type="ECO:0000313" key="6">
    <source>
        <dbReference type="Proteomes" id="UP000235803"/>
    </source>
</evidence>
<gene>
    <name evidence="5" type="ORF">C1H69_22450</name>
</gene>
<dbReference type="Proteomes" id="UP000235803">
    <property type="component" value="Unassembled WGS sequence"/>
</dbReference>
<accession>A0A2N7TUZ4</accession>
<comment type="caution">
    <text evidence="5">The sequence shown here is derived from an EMBL/GenBank/DDBJ whole genome shotgun (WGS) entry which is preliminary data.</text>
</comment>
<dbReference type="InterPro" id="IPR029063">
    <property type="entry name" value="SAM-dependent_MTases_sf"/>
</dbReference>
<evidence type="ECO:0000256" key="4">
    <source>
        <dbReference type="ARBA" id="ARBA00022884"/>
    </source>
</evidence>
<dbReference type="PROSITE" id="PS01131">
    <property type="entry name" value="RRNA_A_DIMETH"/>
    <property type="match status" value="1"/>
</dbReference>
<dbReference type="InterPro" id="IPR020596">
    <property type="entry name" value="rRNA_Ade_Mease_Trfase_CS"/>
</dbReference>
<keyword evidence="1 5" id="KW-0489">Methyltransferase</keyword>
<proteinExistence type="predicted"/>
<evidence type="ECO:0000256" key="3">
    <source>
        <dbReference type="ARBA" id="ARBA00022691"/>
    </source>
</evidence>
<sequence>MHLADTVGFFKAWLIDPRRVAAIVPSGRALASLITSEISARTGPVIELGPGTGVFTRALIERGVAQENLALIEYDATFAARLERRFERAHTVCMDAARLKKAELFEGMQAGAVISGLPLLSMPPRKVMAILDGVFARLRSDGALYQFTYGPNCPIPRALLDRLGLKALRIGHTFANVPPASVYRIVRRPPRYEAVRLVQGTQPSAVDAVDRERDRHA</sequence>
<dbReference type="AlphaFoldDB" id="A0A2N7TUZ4"/>
<dbReference type="EMBL" id="PNRF01000048">
    <property type="protein sequence ID" value="PMR71997.1"/>
    <property type="molecule type" value="Genomic_DNA"/>
</dbReference>